<feature type="coiled-coil region" evidence="1">
    <location>
        <begin position="2197"/>
        <end position="2224"/>
    </location>
</feature>
<accession>A0A7R8XFE1</accession>
<dbReference type="PANTHER" id="PTHR32046:SF14">
    <property type="match status" value="1"/>
</dbReference>
<proteinExistence type="predicted"/>
<keyword evidence="4" id="KW-1185">Reference proteome</keyword>
<dbReference type="PANTHER" id="PTHR32046">
    <property type="entry name" value="G DOMAIN-CONTAINING PROTEIN"/>
    <property type="match status" value="1"/>
</dbReference>
<feature type="region of interest" description="Disordered" evidence="2">
    <location>
        <begin position="864"/>
        <end position="913"/>
    </location>
</feature>
<dbReference type="InterPro" id="IPR027417">
    <property type="entry name" value="P-loop_NTPase"/>
</dbReference>
<evidence type="ECO:0000256" key="2">
    <source>
        <dbReference type="SAM" id="MobiDB-lite"/>
    </source>
</evidence>
<organism evidence="3">
    <name type="scientific">Darwinula stevensoni</name>
    <dbReference type="NCBI Taxonomy" id="69355"/>
    <lineage>
        <taxon>Eukaryota</taxon>
        <taxon>Metazoa</taxon>
        <taxon>Ecdysozoa</taxon>
        <taxon>Arthropoda</taxon>
        <taxon>Crustacea</taxon>
        <taxon>Oligostraca</taxon>
        <taxon>Ostracoda</taxon>
        <taxon>Podocopa</taxon>
        <taxon>Podocopida</taxon>
        <taxon>Darwinulocopina</taxon>
        <taxon>Darwinuloidea</taxon>
        <taxon>Darwinulidae</taxon>
        <taxon>Darwinula</taxon>
    </lineage>
</organism>
<dbReference type="Proteomes" id="UP000677054">
    <property type="component" value="Unassembled WGS sequence"/>
</dbReference>
<feature type="compositionally biased region" description="Basic and acidic residues" evidence="2">
    <location>
        <begin position="163"/>
        <end position="180"/>
    </location>
</feature>
<dbReference type="SUPFAM" id="SSF52540">
    <property type="entry name" value="P-loop containing nucleoside triphosphate hydrolases"/>
    <property type="match status" value="3"/>
</dbReference>
<reference evidence="3" key="1">
    <citation type="submission" date="2020-11" db="EMBL/GenBank/DDBJ databases">
        <authorList>
            <person name="Tran Van P."/>
        </authorList>
    </citation>
    <scope>NUCLEOTIDE SEQUENCE</scope>
</reference>
<dbReference type="CDD" id="cd00882">
    <property type="entry name" value="Ras_like_GTPase"/>
    <property type="match status" value="1"/>
</dbReference>
<evidence type="ECO:0000313" key="4">
    <source>
        <dbReference type="Proteomes" id="UP000677054"/>
    </source>
</evidence>
<dbReference type="EMBL" id="CAJPEV010002048">
    <property type="protein sequence ID" value="CAG0895439.1"/>
    <property type="molecule type" value="Genomic_DNA"/>
</dbReference>
<name>A0A7R8XFE1_9CRUS</name>
<dbReference type="Gene3D" id="3.40.50.300">
    <property type="entry name" value="P-loop containing nucleotide triphosphate hydrolases"/>
    <property type="match status" value="2"/>
</dbReference>
<feature type="compositionally biased region" description="Acidic residues" evidence="2">
    <location>
        <begin position="871"/>
        <end position="885"/>
    </location>
</feature>
<evidence type="ECO:0000313" key="3">
    <source>
        <dbReference type="EMBL" id="CAD7248895.1"/>
    </source>
</evidence>
<feature type="compositionally biased region" description="Basic and acidic residues" evidence="2">
    <location>
        <begin position="886"/>
        <end position="913"/>
    </location>
</feature>
<evidence type="ECO:0000256" key="1">
    <source>
        <dbReference type="SAM" id="Coils"/>
    </source>
</evidence>
<sequence length="2454" mass="282318">MRHVTKGRCLCEKFSQYAKLNSCEKKGTCDIRDFLGIYMGVEDVRLLKDAADTYVELHYPEAYTSVYSLPDGYILSDESAKKLENTARRNKTDVIFPSEELAVAKVFHCLQFELKNTPSLTVAGYESRHTFWECILQWHEATYEKNSSLQENGNVQQVNERSQQGKKEESLKKKQKGKSREIKKLGVPECLESGDHDVLGVGISGEDILVLFFQVKSCPIEKFTTVNGNLNIAWQQIETDLQRFCHTDESISWDSNDPESFKKFLEERGIELEEYWEPNNPESFKTFFKKHGLEIDDSWDFNDDQIFKAFFQQLKKDLEQPWGPKKTYHPNKPESFQTFLDKHKMKLTYWRRDPKSPVIKTFKSIFDLYVCASSAMDIPRKLKKFPRNKNELLSKSKKQMENMRLLLLSKRQHKLAKSEEKFIFICGGSGTGKTLVLVKRALDFVQNCNHYILVVNVAGGSLTDEFEREFEGKERIKVISGKEKDWKNDFDNFLKYLQEEGATDGIKKRVLLDEVPITLGFKEHLNPENLSTHWEKITNLNGFESITIIFRTYDNTYSRDFRLTDVKPGGVELEVLDLDDDAKKDNLVRILTSLYENIPIVYLKNVPKNAKNGMNSELKTGFTCSIESNEAHIIVLTESEMIGCHHDSITVIVDIPRCKWVNYIRLIAGVENKINLVIEEEEFDTGKFSTFVKVNPQWTNKETDKISKEVLLDNLEKVKENGNHTKGHFQKDFPTEFIKSMMYRDGNEAEKKEEMNAIRKNYLIAIFGGPNSGKSRKVHRLMKKVVEHQGQVVLFHCGGVLSQELCKLSWREKEEYVKVVGIDSNDSQERFKSLQDIIDYAESMNEGELDDEGEHRKQEVLHMKGNSIEAPMEDEEEQRDEEEPKDEGKMVEKQRNEEQMDEKHKEEEKKVEAEHAVDKEDICILERSWGYPRLNGERSSRDRGVHPFLFGFGMDETSSKAGSRFRGAVDDSKMKCDELSQTSCTLCKENSDLSRLQSYERRGNLDIQKHKIINMGGDEMNKPQATEEYVKKLYPEAYTKAYSLPDEYILNERTFHRLMNMASTNDGGIEMPSGHLAIAMVFNKLKDAFRDAPSLTVVDYDFSRSFFRDGRQEKKKFSENFRAPEDLATAWNLPRNPTELFTMCKKQMSQLRKIRTPQQRQLVMSEEQFIFIGGGNGTGKTEILMDRALKWANTGGRQTKEIRQRIHERIMGGEAVQEAVCEWVRSQPKEFFEQGIRRLASQWKKCLANHDVMVLDGGEENIKEELKDLCNFLKERGKGKHVFLDEIPITFGFRGCQDEANLSKHWEGIISNLKQHVKTLTLAFRPHDSSYTRVIDLRGIQIPNVHVLCAVQGKTRNVVNLVMALESYSRRKFFCDQPSLKDMDFGQPKKEVLPKLHVILTCHDFHDVCQFQASCEVVRSSHAIFSLVQDHSGKSEKPIYAVVDSMERRNRFVNILSSMDDTSVIFIDKDGTFRKTSGLKTPPVVIVTGEQFLGHHTDNTIIILDLPKCKWSNYTRMVSSWEENIMIVGEKESLQKYCEIEIGNKLQEDPEGKKEELRHEIRKAEDMQEAEMVHLDEKLYQRSILSYKVSRDYLKKHLKEADIVRSEELTLGQIIKHNIVEEMKQRYRDSIIHVHVDDYSIHAMETKEEIQSWTETLEVLVKDPKMTLTIVLQPHSRGARGIDVYMLTSILKIRYEATTITLPISKWTLFRSTSPTFLSHISRNETNIPLGLEVRSLLTASRPAGLVHGPKPKYIKYKCTRSHMGMLCKDQELCERVLGVHVCFHSVLKQNMSGDIVYVFVSDNTLMATLEENTPDHARKVLTFSHPEKCRGSTADIIVTVNVEDIWLLESISRATTQIFIIDTLPSHQQMWNEMQEEGHLEVKVATTDDNDMEKDALLSLVEEMEVLQEFGRVKQEVHLAQKMKELCESQDGYIYELQSKKTKGDFQNRVQKQEIGNRRPEDGVGKVLMLVGATGAGKSTLIHGFANYAYGVNWTDDFRFKLAVDEEKTVKSEAHSQTKWISAYVLTKQQGMAFPYTLTVIDTPGFGDTEGIKKDDEVKNQIREFFSHDGHLGVDQLDGIGFVVQSSQARLTLSQKYVFDCVLSMFGIDVKDNIFLLATFADNQTPPVMSAVKEANIPCRKMFKFNNSALFAQNKEDEFGKAYWKMGSKSFKEFFLEFESTNAVSLTLTKEVLIERRALEETLQSIKSQLDAALDRLELLREAHAAVRHHGGQESQVYASSVSSEEEEEEEDNSRARCSHPNRTIHSYDEHVLKKLTKGFNQNRELVLQLTKQAHARKQRLDEIALKLDPLEFTEYIDILISNEKYDNQPGSSQRIKYLHAAREKAEFATELLQSINPSDVLDELDIVYCLVPINVRRSTLNDVNGGQSCLRNKMRKPMFNEVNCGLLCLKNSFKKQLPDDVNKNVTYELPYPKNSVKRLTPLGVNDARSASP</sequence>
<feature type="compositionally biased region" description="Polar residues" evidence="2">
    <location>
        <begin position="149"/>
        <end position="161"/>
    </location>
</feature>
<feature type="region of interest" description="Disordered" evidence="2">
    <location>
        <begin position="2229"/>
        <end position="2262"/>
    </location>
</feature>
<protein>
    <submittedName>
        <fullName evidence="3">Uncharacterized protein</fullName>
    </submittedName>
</protein>
<keyword evidence="1" id="KW-0175">Coiled coil</keyword>
<gene>
    <name evidence="3" type="ORF">DSTB1V02_LOCUS8702</name>
</gene>
<dbReference type="EMBL" id="LR901565">
    <property type="protein sequence ID" value="CAD7248895.1"/>
    <property type="molecule type" value="Genomic_DNA"/>
</dbReference>
<feature type="region of interest" description="Disordered" evidence="2">
    <location>
        <begin position="149"/>
        <end position="180"/>
    </location>
</feature>